<dbReference type="Proteomes" id="UP000800041">
    <property type="component" value="Unassembled WGS sequence"/>
</dbReference>
<evidence type="ECO:0000256" key="1">
    <source>
        <dbReference type="SAM" id="MobiDB-lite"/>
    </source>
</evidence>
<organism evidence="3 4">
    <name type="scientific">Aulographum hederae CBS 113979</name>
    <dbReference type="NCBI Taxonomy" id="1176131"/>
    <lineage>
        <taxon>Eukaryota</taxon>
        <taxon>Fungi</taxon>
        <taxon>Dikarya</taxon>
        <taxon>Ascomycota</taxon>
        <taxon>Pezizomycotina</taxon>
        <taxon>Dothideomycetes</taxon>
        <taxon>Pleosporomycetidae</taxon>
        <taxon>Aulographales</taxon>
        <taxon>Aulographaceae</taxon>
    </lineage>
</organism>
<proteinExistence type="predicted"/>
<feature type="region of interest" description="Disordered" evidence="1">
    <location>
        <begin position="108"/>
        <end position="200"/>
    </location>
</feature>
<keyword evidence="2" id="KW-1133">Transmembrane helix</keyword>
<dbReference type="AlphaFoldDB" id="A0A6G1GZ98"/>
<evidence type="ECO:0000313" key="3">
    <source>
        <dbReference type="EMBL" id="KAF1986132.1"/>
    </source>
</evidence>
<accession>A0A6G1GZ98</accession>
<keyword evidence="2" id="KW-0812">Transmembrane</keyword>
<feature type="compositionally biased region" description="Basic residues" evidence="1">
    <location>
        <begin position="130"/>
        <end position="145"/>
    </location>
</feature>
<evidence type="ECO:0000256" key="2">
    <source>
        <dbReference type="SAM" id="Phobius"/>
    </source>
</evidence>
<keyword evidence="2" id="KW-0472">Membrane</keyword>
<keyword evidence="4" id="KW-1185">Reference proteome</keyword>
<feature type="transmembrane region" description="Helical" evidence="2">
    <location>
        <begin position="37"/>
        <end position="58"/>
    </location>
</feature>
<feature type="compositionally biased region" description="Pro residues" evidence="1">
    <location>
        <begin position="147"/>
        <end position="161"/>
    </location>
</feature>
<evidence type="ECO:0000313" key="4">
    <source>
        <dbReference type="Proteomes" id="UP000800041"/>
    </source>
</evidence>
<gene>
    <name evidence="3" type="ORF">K402DRAFT_90616</name>
</gene>
<reference evidence="3" key="1">
    <citation type="journal article" date="2020" name="Stud. Mycol.">
        <title>101 Dothideomycetes genomes: a test case for predicting lifestyles and emergence of pathogens.</title>
        <authorList>
            <person name="Haridas S."/>
            <person name="Albert R."/>
            <person name="Binder M."/>
            <person name="Bloem J."/>
            <person name="Labutti K."/>
            <person name="Salamov A."/>
            <person name="Andreopoulos B."/>
            <person name="Baker S."/>
            <person name="Barry K."/>
            <person name="Bills G."/>
            <person name="Bluhm B."/>
            <person name="Cannon C."/>
            <person name="Castanera R."/>
            <person name="Culley D."/>
            <person name="Daum C."/>
            <person name="Ezra D."/>
            <person name="Gonzalez J."/>
            <person name="Henrissat B."/>
            <person name="Kuo A."/>
            <person name="Liang C."/>
            <person name="Lipzen A."/>
            <person name="Lutzoni F."/>
            <person name="Magnuson J."/>
            <person name="Mondo S."/>
            <person name="Nolan M."/>
            <person name="Ohm R."/>
            <person name="Pangilinan J."/>
            <person name="Park H.-J."/>
            <person name="Ramirez L."/>
            <person name="Alfaro M."/>
            <person name="Sun H."/>
            <person name="Tritt A."/>
            <person name="Yoshinaga Y."/>
            <person name="Zwiers L.-H."/>
            <person name="Turgeon B."/>
            <person name="Goodwin S."/>
            <person name="Spatafora J."/>
            <person name="Crous P."/>
            <person name="Grigoriev I."/>
        </authorList>
    </citation>
    <scope>NUCLEOTIDE SEQUENCE</scope>
    <source>
        <strain evidence="3">CBS 113979</strain>
    </source>
</reference>
<feature type="compositionally biased region" description="Basic residues" evidence="1">
    <location>
        <begin position="173"/>
        <end position="194"/>
    </location>
</feature>
<dbReference type="EMBL" id="ML977158">
    <property type="protein sequence ID" value="KAF1986132.1"/>
    <property type="molecule type" value="Genomic_DNA"/>
</dbReference>
<name>A0A6G1GZ98_9PEZI</name>
<protein>
    <submittedName>
        <fullName evidence="3">Uncharacterized protein</fullName>
    </submittedName>
</protein>
<sequence length="229" mass="25996">MRIQALTTSDLAEHQALLHRSCSLYRRIYRPFCRVQAVFLILIFLLSTSHPFSVLYLFEWRSAFQSLVPNHIKSLGASSLHSPSSISPSLPSITFHSLQRTSPISISSKHPLPSTVFTPHPNHDHLGSKQTRRLRSRHPRPRTHNLRPPPPVLQRPPPPPQRRLLLRPAPQTPRHHAPTARGPRRLRQRLRRRAERSESQGVDFFDGDEAVECVGDFGYVDACGGVCGF</sequence>